<gene>
    <name evidence="2" type="ORF">DPMN_163666</name>
</gene>
<reference evidence="2" key="2">
    <citation type="submission" date="2020-11" db="EMBL/GenBank/DDBJ databases">
        <authorList>
            <person name="McCartney M.A."/>
            <person name="Auch B."/>
            <person name="Kono T."/>
            <person name="Mallez S."/>
            <person name="Becker A."/>
            <person name="Gohl D.M."/>
            <person name="Silverstein K.A.T."/>
            <person name="Koren S."/>
            <person name="Bechman K.B."/>
            <person name="Herman A."/>
            <person name="Abrahante J.E."/>
            <person name="Garbe J."/>
        </authorList>
    </citation>
    <scope>NUCLEOTIDE SEQUENCE</scope>
    <source>
        <strain evidence="2">Duluth1</strain>
        <tissue evidence="2">Whole animal</tissue>
    </source>
</reference>
<feature type="region of interest" description="Disordered" evidence="1">
    <location>
        <begin position="42"/>
        <end position="76"/>
    </location>
</feature>
<comment type="caution">
    <text evidence="2">The sequence shown here is derived from an EMBL/GenBank/DDBJ whole genome shotgun (WGS) entry which is preliminary data.</text>
</comment>
<evidence type="ECO:0000313" key="2">
    <source>
        <dbReference type="EMBL" id="KAH3785574.1"/>
    </source>
</evidence>
<dbReference type="Proteomes" id="UP000828390">
    <property type="component" value="Unassembled WGS sequence"/>
</dbReference>
<evidence type="ECO:0000313" key="3">
    <source>
        <dbReference type="Proteomes" id="UP000828390"/>
    </source>
</evidence>
<protein>
    <submittedName>
        <fullName evidence="2">Uncharacterized protein</fullName>
    </submittedName>
</protein>
<keyword evidence="3" id="KW-1185">Reference proteome</keyword>
<dbReference type="AlphaFoldDB" id="A0A9D4ERL5"/>
<organism evidence="2 3">
    <name type="scientific">Dreissena polymorpha</name>
    <name type="common">Zebra mussel</name>
    <name type="synonym">Mytilus polymorpha</name>
    <dbReference type="NCBI Taxonomy" id="45954"/>
    <lineage>
        <taxon>Eukaryota</taxon>
        <taxon>Metazoa</taxon>
        <taxon>Spiralia</taxon>
        <taxon>Lophotrochozoa</taxon>
        <taxon>Mollusca</taxon>
        <taxon>Bivalvia</taxon>
        <taxon>Autobranchia</taxon>
        <taxon>Heteroconchia</taxon>
        <taxon>Euheterodonta</taxon>
        <taxon>Imparidentia</taxon>
        <taxon>Neoheterodontei</taxon>
        <taxon>Myida</taxon>
        <taxon>Dreissenoidea</taxon>
        <taxon>Dreissenidae</taxon>
        <taxon>Dreissena</taxon>
    </lineage>
</organism>
<name>A0A9D4ERL5_DREPO</name>
<sequence length="76" mass="8744">MIQDQLVSCVACWSAMLPETSVLYYLTSQLYYQASSDNKAPLWKQHNKKTSSDRKAPEHATQNKKCQYTNLDVNTE</sequence>
<reference evidence="2" key="1">
    <citation type="journal article" date="2019" name="bioRxiv">
        <title>The Genome of the Zebra Mussel, Dreissena polymorpha: A Resource for Invasive Species Research.</title>
        <authorList>
            <person name="McCartney M.A."/>
            <person name="Auch B."/>
            <person name="Kono T."/>
            <person name="Mallez S."/>
            <person name="Zhang Y."/>
            <person name="Obille A."/>
            <person name="Becker A."/>
            <person name="Abrahante J.E."/>
            <person name="Garbe J."/>
            <person name="Badalamenti J.P."/>
            <person name="Herman A."/>
            <person name="Mangelson H."/>
            <person name="Liachko I."/>
            <person name="Sullivan S."/>
            <person name="Sone E.D."/>
            <person name="Koren S."/>
            <person name="Silverstein K.A.T."/>
            <person name="Beckman K.B."/>
            <person name="Gohl D.M."/>
        </authorList>
    </citation>
    <scope>NUCLEOTIDE SEQUENCE</scope>
    <source>
        <strain evidence="2">Duluth1</strain>
        <tissue evidence="2">Whole animal</tissue>
    </source>
</reference>
<evidence type="ECO:0000256" key="1">
    <source>
        <dbReference type="SAM" id="MobiDB-lite"/>
    </source>
</evidence>
<proteinExistence type="predicted"/>
<accession>A0A9D4ERL5</accession>
<dbReference type="EMBL" id="JAIWYP010000008">
    <property type="protein sequence ID" value="KAH3785574.1"/>
    <property type="molecule type" value="Genomic_DNA"/>
</dbReference>
<feature type="compositionally biased region" description="Polar residues" evidence="1">
    <location>
        <begin position="63"/>
        <end position="76"/>
    </location>
</feature>